<feature type="transmembrane region" description="Helical" evidence="8">
    <location>
        <begin position="547"/>
        <end position="568"/>
    </location>
</feature>
<feature type="transmembrane region" description="Helical" evidence="8">
    <location>
        <begin position="728"/>
        <end position="746"/>
    </location>
</feature>
<evidence type="ECO:0000256" key="1">
    <source>
        <dbReference type="ARBA" id="ARBA00004141"/>
    </source>
</evidence>
<evidence type="ECO:0000256" key="5">
    <source>
        <dbReference type="ARBA" id="ARBA00022989"/>
    </source>
</evidence>
<feature type="transmembrane region" description="Helical" evidence="8">
    <location>
        <begin position="393"/>
        <end position="416"/>
    </location>
</feature>
<feature type="transmembrane region" description="Helical" evidence="8">
    <location>
        <begin position="688"/>
        <end position="707"/>
    </location>
</feature>
<dbReference type="AlphaFoldDB" id="A0A7S1FNC7"/>
<reference evidence="9" key="1">
    <citation type="submission" date="2021-01" db="EMBL/GenBank/DDBJ databases">
        <authorList>
            <person name="Corre E."/>
            <person name="Pelletier E."/>
            <person name="Niang G."/>
            <person name="Scheremetjew M."/>
            <person name="Finn R."/>
            <person name="Kale V."/>
            <person name="Holt S."/>
            <person name="Cochrane G."/>
            <person name="Meng A."/>
            <person name="Brown T."/>
            <person name="Cohen L."/>
        </authorList>
    </citation>
    <scope>NUCLEOTIDE SEQUENCE</scope>
    <source>
        <strain evidence="9">308</strain>
    </source>
</reference>
<evidence type="ECO:0000256" key="7">
    <source>
        <dbReference type="SAM" id="MobiDB-lite"/>
    </source>
</evidence>
<dbReference type="InterPro" id="IPR039309">
    <property type="entry name" value="BT1"/>
</dbReference>
<keyword evidence="5 8" id="KW-1133">Transmembrane helix</keyword>
<feature type="transmembrane region" description="Helical" evidence="8">
    <location>
        <begin position="580"/>
        <end position="600"/>
    </location>
</feature>
<evidence type="ECO:0000313" key="9">
    <source>
        <dbReference type="EMBL" id="CAD8879335.1"/>
    </source>
</evidence>
<protein>
    <submittedName>
        <fullName evidence="9">Uncharacterized protein</fullName>
    </submittedName>
</protein>
<comment type="similarity">
    <text evidence="2">Belongs to the major facilitator superfamily. Folate-biopterin transporter (TC 2.A.71) family.</text>
</comment>
<feature type="transmembrane region" description="Helical" evidence="8">
    <location>
        <begin position="620"/>
        <end position="639"/>
    </location>
</feature>
<name>A0A7S1FNC7_9STRA</name>
<keyword evidence="6 8" id="KW-0472">Membrane</keyword>
<keyword evidence="3" id="KW-0813">Transport</keyword>
<evidence type="ECO:0000256" key="6">
    <source>
        <dbReference type="ARBA" id="ARBA00023136"/>
    </source>
</evidence>
<gene>
    <name evidence="9" type="ORF">CHYS00102_LOCUS6519</name>
</gene>
<evidence type="ECO:0000256" key="4">
    <source>
        <dbReference type="ARBA" id="ARBA00022692"/>
    </source>
</evidence>
<feature type="transmembrane region" description="Helical" evidence="8">
    <location>
        <begin position="296"/>
        <end position="315"/>
    </location>
</feature>
<dbReference type="EMBL" id="HBFR01009018">
    <property type="protein sequence ID" value="CAD8879335.1"/>
    <property type="molecule type" value="Transcribed_RNA"/>
</dbReference>
<feature type="transmembrane region" description="Helical" evidence="8">
    <location>
        <begin position="461"/>
        <end position="481"/>
    </location>
</feature>
<keyword evidence="4 8" id="KW-0812">Transmembrane</keyword>
<dbReference type="GO" id="GO:0016020">
    <property type="term" value="C:membrane"/>
    <property type="evidence" value="ECO:0007669"/>
    <property type="project" value="UniProtKB-SubCell"/>
</dbReference>
<dbReference type="PANTHER" id="PTHR31585:SF5">
    <property type="entry name" value="RNA-BINDING S4 DOMAIN-CONTAINING PROTEIN"/>
    <property type="match status" value="1"/>
</dbReference>
<sequence>MPTRKDQQSLYNETAKNSAASLVAVTGPLPEEAPPAPEFDALVGIEDILSRPIDPHQKPAITTPPVLEERAGNSTTSPPPVAASASEMSVDLNPIGGSGGDGNFQTSTPLTSAAPPIWIQATSGVPTDDLLTPRMSLSFDNANIEAPSNGGYDSNWADCCNGRVGDSFSYRPPSITPINGTATETAGGGDISQRPAPLCPVSTIYSLGSADSDEEVHVFDRHGQRAPYYDGPYLISSTPGGLRSKKRWYGRLEDGYIAWVSINLFEYFGAVVYQPLNPKEMKEGKVPEWMYNISSLPNLAIPMSYFCIGVALQLLRTPLIVYFIEDLGATAAEVNVLFTVMAVPWCFKVLYGFLSDCVPISGLRRKPYFMTGWVLYVVCNLILCVAQQPSIQMCIFLVFLQTAGYMLADVMTDALIVERSAYESLENRGQMQSKGYIVRFFGSVIGATIGAVVYNKDDWKFYLPISLVFFINAAFPMIFLLPLVPFLMEIETQCEPRNFVTQCKDLFHTAQLKAVWQPMTFVYIYNAMQLANAAWMNFLVEGLKFSAWMIGIVGIVGSIMAWFGIMTYEKYFFGSNWRIVYLWCTTIAAIIAIAQIILVFGLNRKFGLSDIAFSMGDDILIEFVIAVQFLPMCIMYLGLCPEGSEGTTYAMLTTWSNLAGTIAFDISTALTGVWDVASETIQAGDYSGVWKLSLLCGVVGPLPLVLLGLIPKDKEDQKKLQDDGTRNWLCGAIFITVMILSLFVTFTESIYEIYFNDESDHYDNMRRLKRITIGH</sequence>
<dbReference type="InterPro" id="IPR036259">
    <property type="entry name" value="MFS_trans_sf"/>
</dbReference>
<feature type="transmembrane region" description="Helical" evidence="8">
    <location>
        <begin position="256"/>
        <end position="276"/>
    </location>
</feature>
<dbReference type="PANTHER" id="PTHR31585">
    <property type="entry name" value="FOLATE-BIOPTERIN TRANSPORTER 1, CHLOROPLASTIC"/>
    <property type="match status" value="1"/>
</dbReference>
<comment type="subcellular location">
    <subcellularLocation>
        <location evidence="1">Membrane</location>
        <topology evidence="1">Multi-pass membrane protein</topology>
    </subcellularLocation>
</comment>
<dbReference type="Pfam" id="PF03092">
    <property type="entry name" value="BT1"/>
    <property type="match status" value="1"/>
</dbReference>
<feature type="transmembrane region" description="Helical" evidence="8">
    <location>
        <begin position="327"/>
        <end position="347"/>
    </location>
</feature>
<dbReference type="SUPFAM" id="SSF103473">
    <property type="entry name" value="MFS general substrate transporter"/>
    <property type="match status" value="1"/>
</dbReference>
<organism evidence="9">
    <name type="scientific">Corethron hystrix</name>
    <dbReference type="NCBI Taxonomy" id="216773"/>
    <lineage>
        <taxon>Eukaryota</taxon>
        <taxon>Sar</taxon>
        <taxon>Stramenopiles</taxon>
        <taxon>Ochrophyta</taxon>
        <taxon>Bacillariophyta</taxon>
        <taxon>Coscinodiscophyceae</taxon>
        <taxon>Corethrophycidae</taxon>
        <taxon>Corethrales</taxon>
        <taxon>Corethraceae</taxon>
        <taxon>Corethron</taxon>
    </lineage>
</organism>
<feature type="transmembrane region" description="Helical" evidence="8">
    <location>
        <begin position="367"/>
        <end position="386"/>
    </location>
</feature>
<evidence type="ECO:0000256" key="8">
    <source>
        <dbReference type="SAM" id="Phobius"/>
    </source>
</evidence>
<feature type="region of interest" description="Disordered" evidence="7">
    <location>
        <begin position="53"/>
        <end position="111"/>
    </location>
</feature>
<evidence type="ECO:0000256" key="3">
    <source>
        <dbReference type="ARBA" id="ARBA00022448"/>
    </source>
</evidence>
<feature type="transmembrane region" description="Helical" evidence="8">
    <location>
        <begin position="436"/>
        <end position="454"/>
    </location>
</feature>
<proteinExistence type="inferred from homology"/>
<dbReference type="Gene3D" id="1.20.1250.20">
    <property type="entry name" value="MFS general substrate transporter like domains"/>
    <property type="match status" value="1"/>
</dbReference>
<evidence type="ECO:0000256" key="2">
    <source>
        <dbReference type="ARBA" id="ARBA00007015"/>
    </source>
</evidence>
<accession>A0A7S1FNC7</accession>